<organism evidence="1 2">
    <name type="scientific">Raoultella planticola</name>
    <name type="common">Klebsiella planticola</name>
    <dbReference type="NCBI Taxonomy" id="575"/>
    <lineage>
        <taxon>Bacteria</taxon>
        <taxon>Pseudomonadati</taxon>
        <taxon>Pseudomonadota</taxon>
        <taxon>Gammaproteobacteria</taxon>
        <taxon>Enterobacterales</taxon>
        <taxon>Enterobacteriaceae</taxon>
        <taxon>Klebsiella/Raoultella group</taxon>
        <taxon>Raoultella</taxon>
    </lineage>
</organism>
<evidence type="ECO:0000313" key="1">
    <source>
        <dbReference type="EMBL" id="RWT22519.1"/>
    </source>
</evidence>
<evidence type="ECO:0000313" key="2">
    <source>
        <dbReference type="Proteomes" id="UP000288843"/>
    </source>
</evidence>
<dbReference type="AlphaFoldDB" id="A0A443VMN6"/>
<protein>
    <submittedName>
        <fullName evidence="1">Uncharacterized protein</fullName>
    </submittedName>
</protein>
<sequence>MDWYDLISKIFIGLVTGSIGAYLTAKYALGRYYKEKWWDKRIELYIQLVDCIYILKNAADYWYKHELYHNSQFPAYFSYKTKEENETLSKTFSIELEKLSRIGELSSLFLTKECGEKIHAFIENEENLFLQWEFSNITLTAAHKSRLDNLKVLLDDIINEAKKELKVNRRFIEINITNVNKNKSAPTSDEEKYYYDNY</sequence>
<proteinExistence type="predicted"/>
<dbReference type="Proteomes" id="UP000288843">
    <property type="component" value="Unassembled WGS sequence"/>
</dbReference>
<name>A0A443VMN6_RAOPL</name>
<gene>
    <name evidence="1" type="ORF">DN603_14180</name>
</gene>
<reference evidence="1 2" key="1">
    <citation type="submission" date="2018-06" db="EMBL/GenBank/DDBJ databases">
        <title>Carbapenemase-producing Enterobacteriaceae present in wastewater treatment plant effluent and nearby surface waters in the US.</title>
        <authorList>
            <person name="Mathys D.A."/>
            <person name="Mollenkopf D.F."/>
            <person name="Feicht S.M."/>
            <person name="Adams R.J."/>
            <person name="Albers A.L."/>
            <person name="Stuever D.M."/>
            <person name="Daniels J.B."/>
            <person name="Wittum T.E."/>
        </authorList>
    </citation>
    <scope>NUCLEOTIDE SEQUENCE [LARGE SCALE GENOMIC DNA]</scope>
    <source>
        <strain evidence="1 2">GEO_47_Down_B</strain>
    </source>
</reference>
<dbReference type="EMBL" id="QKOX01000012">
    <property type="protein sequence ID" value="RWT22519.1"/>
    <property type="molecule type" value="Genomic_DNA"/>
</dbReference>
<dbReference type="RefSeq" id="WP_128319829.1">
    <property type="nucleotide sequence ID" value="NZ_CABDVR010000001.1"/>
</dbReference>
<comment type="caution">
    <text evidence="1">The sequence shown here is derived from an EMBL/GenBank/DDBJ whole genome shotgun (WGS) entry which is preliminary data.</text>
</comment>
<accession>A0A443VMN6</accession>